<dbReference type="Proteomes" id="UP000298061">
    <property type="component" value="Unassembled WGS sequence"/>
</dbReference>
<comment type="caution">
    <text evidence="1">The sequence shown here is derived from an EMBL/GenBank/DDBJ whole genome shotgun (WGS) entry which is preliminary data.</text>
</comment>
<keyword evidence="2" id="KW-1185">Reference proteome</keyword>
<dbReference type="AlphaFoldDB" id="A0A4Z0A654"/>
<evidence type="ECO:0000313" key="1">
    <source>
        <dbReference type="EMBL" id="TFY81827.1"/>
    </source>
</evidence>
<evidence type="ECO:0000313" key="2">
    <source>
        <dbReference type="Proteomes" id="UP000298061"/>
    </source>
</evidence>
<protein>
    <submittedName>
        <fullName evidence="1">Uncharacterized protein</fullName>
    </submittedName>
</protein>
<gene>
    <name evidence="1" type="ORF">EWM64_g2186</name>
</gene>
<reference evidence="1 2" key="1">
    <citation type="submission" date="2019-02" db="EMBL/GenBank/DDBJ databases">
        <title>Genome sequencing of the rare red list fungi Hericium alpestre (H. flagellum).</title>
        <authorList>
            <person name="Buettner E."/>
            <person name="Kellner H."/>
        </authorList>
    </citation>
    <scope>NUCLEOTIDE SEQUENCE [LARGE SCALE GENOMIC DNA]</scope>
    <source>
        <strain evidence="1 2">DSM 108284</strain>
    </source>
</reference>
<dbReference type="EMBL" id="SFCI01000170">
    <property type="protein sequence ID" value="TFY81827.1"/>
    <property type="molecule type" value="Genomic_DNA"/>
</dbReference>
<name>A0A4Z0A654_9AGAM</name>
<organism evidence="1 2">
    <name type="scientific">Hericium alpestre</name>
    <dbReference type="NCBI Taxonomy" id="135208"/>
    <lineage>
        <taxon>Eukaryota</taxon>
        <taxon>Fungi</taxon>
        <taxon>Dikarya</taxon>
        <taxon>Basidiomycota</taxon>
        <taxon>Agaricomycotina</taxon>
        <taxon>Agaricomycetes</taxon>
        <taxon>Russulales</taxon>
        <taxon>Hericiaceae</taxon>
        <taxon>Hericium</taxon>
    </lineage>
</organism>
<sequence length="237" mass="27171">MFDEHSLPIENHIRHLAVLYLTSQVSNLIGGPLVHLAFADNLDKNRPFRTLELDAHTAPMPDDAPSFPLLNLMFDCVSHDEAHLSWLQAMLDGLGSQLAHVQELRLWDMDPYMAIDWMRPLGRMCSLRDLLVSADLPDPIVTLLGSVAAERCDERTGITERELYLPALEQLTFLLMYRDEALFDLVAHSLGRRMDSGSRLPVLCMHMVEDSLQPQDERLFSRVVSSLVSERSWWHWR</sequence>
<proteinExistence type="predicted"/>
<accession>A0A4Z0A654</accession>